<keyword evidence="12" id="KW-0413">Isomerase</keyword>
<dbReference type="PROSITE" id="PS00497">
    <property type="entry name" value="TYROSINASE_1"/>
    <property type="match status" value="1"/>
</dbReference>
<accession>A0A8C4X1E1</accession>
<evidence type="ECO:0000256" key="10">
    <source>
        <dbReference type="ARBA" id="ARBA00023136"/>
    </source>
</evidence>
<feature type="domain" description="Tyrosinase copper-binding" evidence="21">
    <location>
        <begin position="229"/>
        <end position="246"/>
    </location>
</feature>
<dbReference type="OMA" id="FFNRTCK"/>
<dbReference type="GO" id="GO:0048066">
    <property type="term" value="P:developmental pigmentation"/>
    <property type="evidence" value="ECO:0007669"/>
    <property type="project" value="TreeGrafter"/>
</dbReference>
<dbReference type="EC" id="5.3.3.12" evidence="15"/>
<evidence type="ECO:0000256" key="13">
    <source>
        <dbReference type="ARBA" id="ARBA00036823"/>
    </source>
</evidence>
<keyword evidence="8 20" id="KW-1133">Transmembrane helix</keyword>
<feature type="transmembrane region" description="Helical" evidence="20">
    <location>
        <begin position="481"/>
        <end position="502"/>
    </location>
</feature>
<dbReference type="GO" id="GO:0021847">
    <property type="term" value="P:ventricular zone neuroblast division"/>
    <property type="evidence" value="ECO:0007669"/>
    <property type="project" value="TreeGrafter"/>
</dbReference>
<keyword evidence="11" id="KW-0325">Glycoprotein</keyword>
<comment type="pathway">
    <text evidence="14">Pigment biosynthesis; melanin biosynthesis.</text>
</comment>
<evidence type="ECO:0000313" key="23">
    <source>
        <dbReference type="Ensembl" id="ENSEBUP00000025590.1"/>
    </source>
</evidence>
<name>A0A8C4X1E1_EPTBU</name>
<dbReference type="GO" id="GO:0004167">
    <property type="term" value="F:dopachrome isomerase activity"/>
    <property type="evidence" value="ECO:0007669"/>
    <property type="project" value="UniProtKB-EC"/>
</dbReference>
<keyword evidence="4 20" id="KW-0812">Transmembrane</keyword>
<evidence type="ECO:0000256" key="6">
    <source>
        <dbReference type="ARBA" id="ARBA00022729"/>
    </source>
</evidence>
<comment type="cofactor">
    <cofactor evidence="1">
        <name>Zn(2+)</name>
        <dbReference type="ChEBI" id="CHEBI:29105"/>
    </cofactor>
</comment>
<evidence type="ECO:0000256" key="9">
    <source>
        <dbReference type="ARBA" id="ARBA00023101"/>
    </source>
</evidence>
<evidence type="ECO:0000256" key="3">
    <source>
        <dbReference type="ARBA" id="ARBA00009928"/>
    </source>
</evidence>
<evidence type="ECO:0000256" key="5">
    <source>
        <dbReference type="ARBA" id="ARBA00022723"/>
    </source>
</evidence>
<dbReference type="Ensembl" id="ENSEBUT00000026180.1">
    <property type="protein sequence ID" value="ENSEBUP00000025604.1"/>
    <property type="gene ID" value="ENSEBUG00000015773.1"/>
</dbReference>
<evidence type="ECO:0000256" key="11">
    <source>
        <dbReference type="ARBA" id="ARBA00023180"/>
    </source>
</evidence>
<evidence type="ECO:0000259" key="22">
    <source>
        <dbReference type="PROSITE" id="PS00498"/>
    </source>
</evidence>
<dbReference type="Ensembl" id="ENSEBUT00000026166.1">
    <property type="protein sequence ID" value="ENSEBUP00000025590.1"/>
    <property type="gene ID" value="ENSEBUG00000015773.1"/>
</dbReference>
<dbReference type="PROSITE" id="PS00498">
    <property type="entry name" value="TYROSINASE_2"/>
    <property type="match status" value="1"/>
</dbReference>
<evidence type="ECO:0000256" key="15">
    <source>
        <dbReference type="ARBA" id="ARBA00038932"/>
    </source>
</evidence>
<dbReference type="InterPro" id="IPR008922">
    <property type="entry name" value="Di-copper_centre_dom_sf"/>
</dbReference>
<dbReference type="InterPro" id="IPR050316">
    <property type="entry name" value="Tyrosinase/Hemocyanin"/>
</dbReference>
<evidence type="ECO:0000256" key="4">
    <source>
        <dbReference type="ARBA" id="ARBA00022692"/>
    </source>
</evidence>
<evidence type="ECO:0000256" key="7">
    <source>
        <dbReference type="ARBA" id="ARBA00022833"/>
    </source>
</evidence>
<dbReference type="PANTHER" id="PTHR11474:SF4">
    <property type="entry name" value="L-DOPACHROME TAUTOMERASE"/>
    <property type="match status" value="1"/>
</dbReference>
<protein>
    <recommendedName>
        <fullName evidence="16">L-dopachrome tautomerase</fullName>
        <ecNumber evidence="15">5.3.3.12</ecNumber>
    </recommendedName>
    <alternativeName>
        <fullName evidence="18">L-dopachrome Delta-isomerase</fullName>
    </alternativeName>
    <alternativeName>
        <fullName evidence="17">Tyrosinase-related protein 2</fullName>
    </alternativeName>
</protein>
<evidence type="ECO:0000256" key="2">
    <source>
        <dbReference type="ARBA" id="ARBA00004573"/>
    </source>
</evidence>
<comment type="subcellular location">
    <subcellularLocation>
        <location evidence="2">Melanosome membrane</location>
        <topology evidence="2">Single-pass type I membrane protein</topology>
    </subcellularLocation>
</comment>
<evidence type="ECO:0000256" key="19">
    <source>
        <dbReference type="ARBA" id="ARBA00045930"/>
    </source>
</evidence>
<organism evidence="23 24">
    <name type="scientific">Eptatretus burgeri</name>
    <name type="common">Inshore hagfish</name>
    <dbReference type="NCBI Taxonomy" id="7764"/>
    <lineage>
        <taxon>Eukaryota</taxon>
        <taxon>Metazoa</taxon>
        <taxon>Chordata</taxon>
        <taxon>Craniata</taxon>
        <taxon>Vertebrata</taxon>
        <taxon>Cyclostomata</taxon>
        <taxon>Myxini</taxon>
        <taxon>Myxiniformes</taxon>
        <taxon>Myxinidae</taxon>
        <taxon>Eptatretinae</taxon>
        <taxon>Eptatretus</taxon>
    </lineage>
</organism>
<reference evidence="23" key="1">
    <citation type="submission" date="2025-05" db="UniProtKB">
        <authorList>
            <consortium name="Ensembl"/>
        </authorList>
    </citation>
    <scope>IDENTIFICATION</scope>
</reference>
<dbReference type="GO" id="GO:0016491">
    <property type="term" value="F:oxidoreductase activity"/>
    <property type="evidence" value="ECO:0007669"/>
    <property type="project" value="InterPro"/>
</dbReference>
<keyword evidence="9" id="KW-0470">Melanin biosynthesis</keyword>
<keyword evidence="7" id="KW-0862">Zinc</keyword>
<dbReference type="Gene3D" id="1.10.1280.10">
    <property type="entry name" value="Di-copper center containing domain from catechol oxidase"/>
    <property type="match status" value="1"/>
</dbReference>
<keyword evidence="24" id="KW-1185">Reference proteome</keyword>
<evidence type="ECO:0000256" key="14">
    <source>
        <dbReference type="ARBA" id="ARBA00037907"/>
    </source>
</evidence>
<evidence type="ECO:0000313" key="24">
    <source>
        <dbReference type="Proteomes" id="UP000694388"/>
    </source>
</evidence>
<dbReference type="GO" id="GO:0006583">
    <property type="term" value="P:melanin biosynthetic process from tyrosine"/>
    <property type="evidence" value="ECO:0007669"/>
    <property type="project" value="TreeGrafter"/>
</dbReference>
<comment type="catalytic activity">
    <reaction evidence="13">
        <text>L-dopachrome = 5,6-dihydroxyindole-2-carboxylate</text>
        <dbReference type="Rhea" id="RHEA:13041"/>
        <dbReference type="ChEBI" id="CHEBI:16875"/>
        <dbReference type="ChEBI" id="CHEBI:57509"/>
        <dbReference type="EC" id="5.3.3.12"/>
    </reaction>
</comment>
<evidence type="ECO:0000256" key="18">
    <source>
        <dbReference type="ARBA" id="ARBA00042019"/>
    </source>
</evidence>
<dbReference type="Pfam" id="PF00264">
    <property type="entry name" value="Tyrosinase"/>
    <property type="match status" value="1"/>
</dbReference>
<dbReference type="InterPro" id="IPR002227">
    <property type="entry name" value="Tyrosinase_Cu-bd"/>
</dbReference>
<sequence length="536" mass="59727">MSLSAFRIEAMPHSNNVLMETGTGKRFLKVVLVLGTLGGVHPQFPRECATRETILSKRCCPIAGADRSPCGSAEGRGACAVLHIDRQPWSGPFILKNADDREDWPLKFFNRSCVCSGNFWGPACDSCKPGWRGSSCEQRRAPVVRRDIHILTLIERRQLLDAFRLAKRTSHPDYVVATKHSFGLLGPNGTEPQFVNISIYNYFVWLHYYSVRPTLLGPGRPFPAADFSHKGPAFLTWHRYHLLQLERDMQLLIDNASFALPYWNFATGRIDCDVCMDDLFGAPQADDPSLISERSQFSRWDIVCDSMDDYNDHVTLCNGTGEKPLRRNPKLQHLPSIADLASCLSLRSVDTEPFFINSRNSFRNSLEGFASANGSFAPGISSLHNLVHAFLNGTASKPHIAANDPVFVVLHVFVDAVFEHWLQDSSGTSSTWPRKLAPIGHNRNDNIVPFFPPITNGEMFVPALELGYSYSIVLPRTDGQVGLVLPIGLAAAVILLLLFGFVGSRYAWRRCRTHTASTDRLLHHTEAQSYNSGDTV</sequence>
<dbReference type="GO" id="GO:0002052">
    <property type="term" value="P:positive regulation of neuroblast proliferation"/>
    <property type="evidence" value="ECO:0007669"/>
    <property type="project" value="TreeGrafter"/>
</dbReference>
<dbReference type="GO" id="GO:0033162">
    <property type="term" value="C:melanosome membrane"/>
    <property type="evidence" value="ECO:0007669"/>
    <property type="project" value="UniProtKB-SubCell"/>
</dbReference>
<feature type="domain" description="Tyrosinase copper-binding" evidence="22">
    <location>
        <begin position="404"/>
        <end position="415"/>
    </location>
</feature>
<dbReference type="PRINTS" id="PR00092">
    <property type="entry name" value="TYROSINASE"/>
</dbReference>
<dbReference type="GO" id="GO:0046872">
    <property type="term" value="F:metal ion binding"/>
    <property type="evidence" value="ECO:0007669"/>
    <property type="project" value="UniProtKB-KW"/>
</dbReference>
<comment type="similarity">
    <text evidence="3">Belongs to the tyrosinase family.</text>
</comment>
<keyword evidence="5" id="KW-0479">Metal-binding</keyword>
<comment type="function">
    <text evidence="19">Plays a role in melanin biosynthesis. Catalyzes the conversion of L-dopachrome into 5,6-dihydroxyindole-2-carboxylic acid (DHICA).</text>
</comment>
<keyword evidence="6" id="KW-0732">Signal</keyword>
<evidence type="ECO:0000259" key="21">
    <source>
        <dbReference type="PROSITE" id="PS00497"/>
    </source>
</evidence>
<keyword evidence="10 20" id="KW-0472">Membrane</keyword>
<dbReference type="GeneTree" id="ENSGT00940000156856"/>
<evidence type="ECO:0000256" key="12">
    <source>
        <dbReference type="ARBA" id="ARBA00023235"/>
    </source>
</evidence>
<evidence type="ECO:0000256" key="17">
    <source>
        <dbReference type="ARBA" id="ARBA00041443"/>
    </source>
</evidence>
<evidence type="ECO:0000256" key="1">
    <source>
        <dbReference type="ARBA" id="ARBA00001947"/>
    </source>
</evidence>
<dbReference type="SUPFAM" id="SSF48056">
    <property type="entry name" value="Di-copper centre-containing domain"/>
    <property type="match status" value="1"/>
</dbReference>
<dbReference type="Proteomes" id="UP000694388">
    <property type="component" value="Unplaced"/>
</dbReference>
<evidence type="ECO:0000256" key="20">
    <source>
        <dbReference type="SAM" id="Phobius"/>
    </source>
</evidence>
<evidence type="ECO:0000256" key="16">
    <source>
        <dbReference type="ARBA" id="ARBA00039823"/>
    </source>
</evidence>
<dbReference type="AlphaFoldDB" id="A0A8C4X1E1"/>
<proteinExistence type="inferred from homology"/>
<evidence type="ECO:0000256" key="8">
    <source>
        <dbReference type="ARBA" id="ARBA00022989"/>
    </source>
</evidence>
<dbReference type="PANTHER" id="PTHR11474">
    <property type="entry name" value="TYROSINASE FAMILY MEMBER"/>
    <property type="match status" value="1"/>
</dbReference>